<protein>
    <recommendedName>
        <fullName evidence="4">DNA primase</fullName>
    </recommendedName>
</protein>
<feature type="compositionally biased region" description="Basic residues" evidence="1">
    <location>
        <begin position="145"/>
        <end position="156"/>
    </location>
</feature>
<dbReference type="EMBL" id="BMLP01000003">
    <property type="protein sequence ID" value="GGO33119.1"/>
    <property type="molecule type" value="Genomic_DNA"/>
</dbReference>
<feature type="region of interest" description="Disordered" evidence="1">
    <location>
        <begin position="132"/>
        <end position="156"/>
    </location>
</feature>
<proteinExistence type="predicted"/>
<keyword evidence="3" id="KW-1185">Reference proteome</keyword>
<organism evidence="2 3">
    <name type="scientific">Gemmobacter aquaticus</name>
    <dbReference type="NCBI Taxonomy" id="490185"/>
    <lineage>
        <taxon>Bacteria</taxon>
        <taxon>Pseudomonadati</taxon>
        <taxon>Pseudomonadota</taxon>
        <taxon>Alphaproteobacteria</taxon>
        <taxon>Rhodobacterales</taxon>
        <taxon>Paracoccaceae</taxon>
        <taxon>Gemmobacter</taxon>
    </lineage>
</organism>
<evidence type="ECO:0008006" key="4">
    <source>
        <dbReference type="Google" id="ProtNLM"/>
    </source>
</evidence>
<evidence type="ECO:0000313" key="2">
    <source>
        <dbReference type="EMBL" id="GGO33119.1"/>
    </source>
</evidence>
<gene>
    <name evidence="2" type="ORF">GCM10010991_22030</name>
</gene>
<feature type="compositionally biased region" description="Low complexity" evidence="1">
    <location>
        <begin position="132"/>
        <end position="144"/>
    </location>
</feature>
<reference evidence="2 3" key="1">
    <citation type="journal article" date="2014" name="Int. J. Syst. Evol. Microbiol.">
        <title>Complete genome sequence of Corynebacterium casei LMG S-19264T (=DSM 44701T), isolated from a smear-ripened cheese.</title>
        <authorList>
            <consortium name="US DOE Joint Genome Institute (JGI-PGF)"/>
            <person name="Walter F."/>
            <person name="Albersmeier A."/>
            <person name="Kalinowski J."/>
            <person name="Ruckert C."/>
        </authorList>
    </citation>
    <scope>NUCLEOTIDE SEQUENCE [LARGE SCALE GENOMIC DNA]</scope>
    <source>
        <strain evidence="2 3">CGMCC 1.7029</strain>
    </source>
</reference>
<evidence type="ECO:0000256" key="1">
    <source>
        <dbReference type="SAM" id="MobiDB-lite"/>
    </source>
</evidence>
<dbReference type="AlphaFoldDB" id="A0A917YKL2"/>
<comment type="caution">
    <text evidence="2">The sequence shown here is derived from an EMBL/GenBank/DDBJ whole genome shotgun (WGS) entry which is preliminary data.</text>
</comment>
<name>A0A917YKL2_9RHOB</name>
<dbReference type="Proteomes" id="UP000598196">
    <property type="component" value="Unassembled WGS sequence"/>
</dbReference>
<evidence type="ECO:0000313" key="3">
    <source>
        <dbReference type="Proteomes" id="UP000598196"/>
    </source>
</evidence>
<sequence length="156" mass="16964">MSPETKGLLRDLAQNAENVCCNYLPDGRREGSYWNVGDLQNNPGRSLFVRLTGPAFGPGAAGKFTDGATGELGDLLDIIRERAGISCFPDLLAEARGIMQLAFKPDWAKYAKAAPFKRNDAMLDVLPVSRWVSSSSRAMASRRTSPTRRRSSASPS</sequence>
<accession>A0A917YKL2</accession>